<dbReference type="RefSeq" id="WP_209357963.1">
    <property type="nucleotide sequence ID" value="NZ_CP060010.1"/>
</dbReference>
<name>A0A975I8S0_9RHOB</name>
<accession>A0A975I8S0</accession>
<reference evidence="2" key="1">
    <citation type="submission" date="2020-07" db="EMBL/GenBank/DDBJ databases">
        <title>Genome sequences of bacteria associated with the marine, planktonic diatom Thalassiosira profunda strain ECT2AJA-044.</title>
        <authorList>
            <person name="Gargas C.B."/>
            <person name="Roberts W.R."/>
            <person name="Alverson A.J."/>
        </authorList>
    </citation>
    <scope>NUCLEOTIDE SEQUENCE</scope>
    <source>
        <strain evidence="2">ECT2AJA-044</strain>
    </source>
</reference>
<evidence type="ECO:0000313" key="3">
    <source>
        <dbReference type="Proteomes" id="UP000665026"/>
    </source>
</evidence>
<dbReference type="Proteomes" id="UP000665026">
    <property type="component" value="Chromosome"/>
</dbReference>
<feature type="chain" id="PRO_5038115590" description="Transcriptional regulator" evidence="1">
    <location>
        <begin position="22"/>
        <end position="171"/>
    </location>
</feature>
<dbReference type="EMBL" id="CP060010">
    <property type="protein sequence ID" value="QTN37255.1"/>
    <property type="molecule type" value="Genomic_DNA"/>
</dbReference>
<evidence type="ECO:0000256" key="1">
    <source>
        <dbReference type="SAM" id="SignalP"/>
    </source>
</evidence>
<dbReference type="AlphaFoldDB" id="A0A975I8S0"/>
<dbReference type="KEGG" id="cact:HZ995_07075"/>
<evidence type="ECO:0008006" key="4">
    <source>
        <dbReference type="Google" id="ProtNLM"/>
    </source>
</evidence>
<feature type="signal peptide" evidence="1">
    <location>
        <begin position="1"/>
        <end position="21"/>
    </location>
</feature>
<proteinExistence type="predicted"/>
<evidence type="ECO:0000313" key="2">
    <source>
        <dbReference type="EMBL" id="QTN37255.1"/>
    </source>
</evidence>
<keyword evidence="1" id="KW-0732">Signal</keyword>
<organism evidence="2 3">
    <name type="scientific">Cognatishimia activa</name>
    <dbReference type="NCBI Taxonomy" id="1715691"/>
    <lineage>
        <taxon>Bacteria</taxon>
        <taxon>Pseudomonadati</taxon>
        <taxon>Pseudomonadota</taxon>
        <taxon>Alphaproteobacteria</taxon>
        <taxon>Rhodobacterales</taxon>
        <taxon>Paracoccaceae</taxon>
        <taxon>Cognatishimia</taxon>
    </lineage>
</organism>
<sequence length="171" mass="18478">MTGIFRAALVIALFWTMPVQANAVFPTLSFEDLNGDMHVLPKGLPGDPTIVFIAYKRNQQPAVNTWINALGLDPNRGAEFVELPVVGANAKFMKSFIDNGMRSGIVDPALRARTITIYENASVVNRPLGFAGRDEIRVLIVSQNGDVLWSTSGSATETAVKDLQAAFTAAQ</sequence>
<protein>
    <recommendedName>
        <fullName evidence="4">Transcriptional regulator</fullName>
    </recommendedName>
</protein>
<gene>
    <name evidence="2" type="ORF">HZ995_07075</name>
</gene>